<evidence type="ECO:0000256" key="1">
    <source>
        <dbReference type="ARBA" id="ARBA00004225"/>
    </source>
</evidence>
<gene>
    <name evidence="10" type="ORF">CI109_100901</name>
</gene>
<protein>
    <submittedName>
        <fullName evidence="10">Uncharacterized protein</fullName>
    </submittedName>
</protein>
<keyword evidence="4" id="KW-0677">Repeat</keyword>
<feature type="region of interest" description="Disordered" evidence="9">
    <location>
        <begin position="1"/>
        <end position="36"/>
    </location>
</feature>
<dbReference type="RefSeq" id="XP_031862894.1">
    <property type="nucleotide sequence ID" value="XM_032002555.1"/>
</dbReference>
<keyword evidence="2 8" id="KW-0813">Transport</keyword>
<keyword evidence="3 8" id="KW-0812">Transmembrane</keyword>
<dbReference type="InterPro" id="IPR023395">
    <property type="entry name" value="MCP_dom_sf"/>
</dbReference>
<dbReference type="KEGG" id="ksn:43586669"/>
<evidence type="ECO:0000256" key="7">
    <source>
        <dbReference type="ARBA" id="ARBA00023136"/>
    </source>
</evidence>
<comment type="subcellular location">
    <subcellularLocation>
        <location evidence="1">Mitochondrion membrane</location>
        <topology evidence="1">Multi-pass membrane protein</topology>
    </subcellularLocation>
</comment>
<dbReference type="PRINTS" id="PR00926">
    <property type="entry name" value="MITOCARRIER"/>
</dbReference>
<reference evidence="10" key="2">
    <citation type="submission" date="2024-01" db="EMBL/GenBank/DDBJ databases">
        <title>Comparative genomics of Cryptococcus and Kwoniella reveals pathogenesis evolution and contrasting modes of karyotype evolution via chromosome fusion or intercentromeric recombination.</title>
        <authorList>
            <person name="Coelho M.A."/>
            <person name="David-Palma M."/>
            <person name="Shea T."/>
            <person name="Bowers K."/>
            <person name="McGinley-Smith S."/>
            <person name="Mohammad A.W."/>
            <person name="Gnirke A."/>
            <person name="Yurkov A.M."/>
            <person name="Nowrousian M."/>
            <person name="Sun S."/>
            <person name="Cuomo C.A."/>
            <person name="Heitman J."/>
        </authorList>
    </citation>
    <scope>NUCLEOTIDE SEQUENCE</scope>
    <source>
        <strain evidence="10">CBS 12478</strain>
    </source>
</reference>
<dbReference type="PANTHER" id="PTHR24089">
    <property type="entry name" value="SOLUTE CARRIER FAMILY 25"/>
    <property type="match status" value="1"/>
</dbReference>
<evidence type="ECO:0000256" key="8">
    <source>
        <dbReference type="RuleBase" id="RU000488"/>
    </source>
</evidence>
<dbReference type="SUPFAM" id="SSF103506">
    <property type="entry name" value="Mitochondrial carrier"/>
    <property type="match status" value="1"/>
</dbReference>
<evidence type="ECO:0000256" key="2">
    <source>
        <dbReference type="ARBA" id="ARBA00022448"/>
    </source>
</evidence>
<dbReference type="EMBL" id="CP144052">
    <property type="protein sequence ID" value="WWD16475.1"/>
    <property type="molecule type" value="Genomic_DNA"/>
</dbReference>
<evidence type="ECO:0000256" key="4">
    <source>
        <dbReference type="ARBA" id="ARBA00022737"/>
    </source>
</evidence>
<dbReference type="GeneID" id="43586669"/>
<dbReference type="InterPro" id="IPR002067">
    <property type="entry name" value="MCP"/>
</dbReference>
<sequence length="395" mass="42627">MPSYQVNPSSSSSSSSTTSSVSDPLSQSHHTITQPQEADFAIAASTSTFSIAEEEVEEEVDEIQEGLTWTQKVKEIMSDNQMVVNTFIAGGLAGATSRTVVSPLERLKIILQVQAASSKGASGQAYTGVWESLGRMWKNEGWRGFMKGNGINVVRILPYSALQFTSYGGFKSVLQKWSGEPQLSTPLRLTAGAGAGIVAVAATYPLDLVRARLSIATAGMAMRKTGEAFSTEDARLGMVGMTKKVYRTEGGIKGLYRGCWATAVGVAPYVSLNFYIYETLKSRILPVNLNTQSMNEGELAARKLGCGALAGATSLIFTHPFDVLRRKLQVAGLSNISPQYTGAIDALRQIIRNEGFWKGMYRGLTPNIIKVTPSIAVSFYTFETVRDLLSALNEA</sequence>
<keyword evidence="11" id="KW-1185">Reference proteome</keyword>
<name>A0A5M6C4C4_9TREE</name>
<evidence type="ECO:0000256" key="6">
    <source>
        <dbReference type="ARBA" id="ARBA00023128"/>
    </source>
</evidence>
<comment type="similarity">
    <text evidence="8">Belongs to the mitochondrial carrier (TC 2.A.29) family.</text>
</comment>
<reference evidence="10" key="1">
    <citation type="submission" date="2017-08" db="EMBL/GenBank/DDBJ databases">
        <authorList>
            <person name="Cuomo C."/>
            <person name="Billmyre B."/>
            <person name="Heitman J."/>
        </authorList>
    </citation>
    <scope>NUCLEOTIDE SEQUENCE</scope>
    <source>
        <strain evidence="10">CBS 12478</strain>
    </source>
</reference>
<organism evidence="10 11">
    <name type="scientific">Kwoniella shandongensis</name>
    <dbReference type="NCBI Taxonomy" id="1734106"/>
    <lineage>
        <taxon>Eukaryota</taxon>
        <taxon>Fungi</taxon>
        <taxon>Dikarya</taxon>
        <taxon>Basidiomycota</taxon>
        <taxon>Agaricomycotina</taxon>
        <taxon>Tremellomycetes</taxon>
        <taxon>Tremellales</taxon>
        <taxon>Cryptococcaceae</taxon>
        <taxon>Kwoniella</taxon>
    </lineage>
</organism>
<dbReference type="OrthoDB" id="270584at2759"/>
<dbReference type="Gene3D" id="1.50.40.10">
    <property type="entry name" value="Mitochondrial carrier domain"/>
    <property type="match status" value="1"/>
</dbReference>
<dbReference type="GO" id="GO:0055085">
    <property type="term" value="P:transmembrane transport"/>
    <property type="evidence" value="ECO:0007669"/>
    <property type="project" value="InterPro"/>
</dbReference>
<accession>A0A5M6C4C4</accession>
<keyword evidence="6" id="KW-0496">Mitochondrion</keyword>
<keyword evidence="7" id="KW-0472">Membrane</keyword>
<dbReference type="Pfam" id="PF00153">
    <property type="entry name" value="Mito_carr"/>
    <property type="match status" value="3"/>
</dbReference>
<proteinExistence type="inferred from homology"/>
<evidence type="ECO:0000313" key="10">
    <source>
        <dbReference type="EMBL" id="WWD16475.1"/>
    </source>
</evidence>
<keyword evidence="5" id="KW-1133">Transmembrane helix</keyword>
<evidence type="ECO:0000256" key="9">
    <source>
        <dbReference type="SAM" id="MobiDB-lite"/>
    </source>
</evidence>
<dbReference type="PROSITE" id="PS50920">
    <property type="entry name" value="SOLCAR"/>
    <property type="match status" value="3"/>
</dbReference>
<evidence type="ECO:0000313" key="11">
    <source>
        <dbReference type="Proteomes" id="UP000322225"/>
    </source>
</evidence>
<evidence type="ECO:0000256" key="5">
    <source>
        <dbReference type="ARBA" id="ARBA00022989"/>
    </source>
</evidence>
<dbReference type="GO" id="GO:0031966">
    <property type="term" value="C:mitochondrial membrane"/>
    <property type="evidence" value="ECO:0007669"/>
    <property type="project" value="UniProtKB-SubCell"/>
</dbReference>
<dbReference type="InterPro" id="IPR018108">
    <property type="entry name" value="MCP_transmembrane"/>
</dbReference>
<dbReference type="AlphaFoldDB" id="A0A5M6C4C4"/>
<evidence type="ECO:0000256" key="3">
    <source>
        <dbReference type="ARBA" id="ARBA00022692"/>
    </source>
</evidence>
<dbReference type="Proteomes" id="UP000322225">
    <property type="component" value="Chromosome 2"/>
</dbReference>
<feature type="compositionally biased region" description="Low complexity" evidence="9">
    <location>
        <begin position="1"/>
        <end position="28"/>
    </location>
</feature>